<organism evidence="2 3">
    <name type="scientific">Lithocarpus litseifolius</name>
    <dbReference type="NCBI Taxonomy" id="425828"/>
    <lineage>
        <taxon>Eukaryota</taxon>
        <taxon>Viridiplantae</taxon>
        <taxon>Streptophyta</taxon>
        <taxon>Embryophyta</taxon>
        <taxon>Tracheophyta</taxon>
        <taxon>Spermatophyta</taxon>
        <taxon>Magnoliopsida</taxon>
        <taxon>eudicotyledons</taxon>
        <taxon>Gunneridae</taxon>
        <taxon>Pentapetalae</taxon>
        <taxon>rosids</taxon>
        <taxon>fabids</taxon>
        <taxon>Fagales</taxon>
        <taxon>Fagaceae</taxon>
        <taxon>Lithocarpus</taxon>
    </lineage>
</organism>
<evidence type="ECO:0000313" key="3">
    <source>
        <dbReference type="Proteomes" id="UP001459277"/>
    </source>
</evidence>
<accession>A0AAW2C160</accession>
<sequence length="170" mass="18962">MTTSMEDSMAQKILKALDEHEEVLKKMGGRLTRLEQSRLKKPSHVEINDDEDSFGKLCDCGTRIEDAINNGQLEKGESMPLTRKTYGGGATTTKAPNPINGIWDEEDEVLKEVVVVWGILPKGVTELKKRVLEDNVANITRSGKHYKPSFLEKDHPGRDLGEGSKEKIES</sequence>
<comment type="caution">
    <text evidence="2">The sequence shown here is derived from an EMBL/GenBank/DDBJ whole genome shotgun (WGS) entry which is preliminary data.</text>
</comment>
<feature type="region of interest" description="Disordered" evidence="1">
    <location>
        <begin position="71"/>
        <end position="99"/>
    </location>
</feature>
<keyword evidence="3" id="KW-1185">Reference proteome</keyword>
<proteinExistence type="predicted"/>
<name>A0AAW2C160_9ROSI</name>
<protein>
    <submittedName>
        <fullName evidence="2">Uncharacterized protein</fullName>
    </submittedName>
</protein>
<reference evidence="2 3" key="1">
    <citation type="submission" date="2024-01" db="EMBL/GenBank/DDBJ databases">
        <title>A telomere-to-telomere, gap-free genome of sweet tea (Lithocarpus litseifolius).</title>
        <authorList>
            <person name="Zhou J."/>
        </authorList>
    </citation>
    <scope>NUCLEOTIDE SEQUENCE [LARGE SCALE GENOMIC DNA]</scope>
    <source>
        <strain evidence="2">Zhou-2022a</strain>
        <tissue evidence="2">Leaf</tissue>
    </source>
</reference>
<feature type="compositionally biased region" description="Basic and acidic residues" evidence="1">
    <location>
        <begin position="150"/>
        <end position="170"/>
    </location>
</feature>
<evidence type="ECO:0000256" key="1">
    <source>
        <dbReference type="SAM" id="MobiDB-lite"/>
    </source>
</evidence>
<dbReference type="Proteomes" id="UP001459277">
    <property type="component" value="Unassembled WGS sequence"/>
</dbReference>
<dbReference type="AlphaFoldDB" id="A0AAW2C160"/>
<dbReference type="EMBL" id="JAZDWU010000009">
    <property type="protein sequence ID" value="KAK9991357.1"/>
    <property type="molecule type" value="Genomic_DNA"/>
</dbReference>
<evidence type="ECO:0000313" key="2">
    <source>
        <dbReference type="EMBL" id="KAK9991357.1"/>
    </source>
</evidence>
<gene>
    <name evidence="2" type="ORF">SO802_026342</name>
</gene>
<feature type="region of interest" description="Disordered" evidence="1">
    <location>
        <begin position="143"/>
        <end position="170"/>
    </location>
</feature>